<name>A0A9N9P906_9GLOM</name>
<organism evidence="1 2">
    <name type="scientific">Cetraspora pellucida</name>
    <dbReference type="NCBI Taxonomy" id="1433469"/>
    <lineage>
        <taxon>Eukaryota</taxon>
        <taxon>Fungi</taxon>
        <taxon>Fungi incertae sedis</taxon>
        <taxon>Mucoromycota</taxon>
        <taxon>Glomeromycotina</taxon>
        <taxon>Glomeromycetes</taxon>
        <taxon>Diversisporales</taxon>
        <taxon>Gigasporaceae</taxon>
        <taxon>Cetraspora</taxon>
    </lineage>
</organism>
<dbReference type="Proteomes" id="UP000789759">
    <property type="component" value="Unassembled WGS sequence"/>
</dbReference>
<proteinExistence type="predicted"/>
<evidence type="ECO:0000313" key="1">
    <source>
        <dbReference type="EMBL" id="CAG8798142.1"/>
    </source>
</evidence>
<evidence type="ECO:0000313" key="2">
    <source>
        <dbReference type="Proteomes" id="UP000789759"/>
    </source>
</evidence>
<dbReference type="OrthoDB" id="2448759at2759"/>
<comment type="caution">
    <text evidence="1">The sequence shown here is derived from an EMBL/GenBank/DDBJ whole genome shotgun (WGS) entry which is preliminary data.</text>
</comment>
<dbReference type="EMBL" id="CAJVQA010029952">
    <property type="protein sequence ID" value="CAG8798142.1"/>
    <property type="molecule type" value="Genomic_DNA"/>
</dbReference>
<dbReference type="AlphaFoldDB" id="A0A9N9P906"/>
<feature type="non-terminal residue" evidence="1">
    <location>
        <position position="1"/>
    </location>
</feature>
<keyword evidence="2" id="KW-1185">Reference proteome</keyword>
<reference evidence="1" key="1">
    <citation type="submission" date="2021-06" db="EMBL/GenBank/DDBJ databases">
        <authorList>
            <person name="Kallberg Y."/>
            <person name="Tangrot J."/>
            <person name="Rosling A."/>
        </authorList>
    </citation>
    <scope>NUCLEOTIDE SEQUENCE</scope>
    <source>
        <strain evidence="1">FL966</strain>
    </source>
</reference>
<gene>
    <name evidence="1" type="ORF">CPELLU_LOCUS17498</name>
</gene>
<protein>
    <submittedName>
        <fullName evidence="1">6796_t:CDS:1</fullName>
    </submittedName>
</protein>
<accession>A0A9N9P906</accession>
<sequence length="268" mass="30968">QDKKLSENILISQDKKLSEDILTFNNFEINDKVFDIKDSESDYDIFDDNTSFITVTESLSSKGATVNESIEIQPFIWDEEDLEHEPSETASFVTESTETQLLGTWEIDSDAFELVKKDNKLYTLGVWRLYFTFDQTELHNAKLKKRIVQAPCMGLKTCPAIENYSNINYNKKYQPRYICNQCFNLQGGHFFQCLGINKKPELCNNKHDDNTTQMLELLGQFILNIAASNKTKQKKELLTYLSSMLPFFDKTKLYIKNPLSLLFVKAAL</sequence>